<dbReference type="PROSITE" id="PS50111">
    <property type="entry name" value="CHEMOTAXIS_TRANSDUC_2"/>
    <property type="match status" value="1"/>
</dbReference>
<dbReference type="SUPFAM" id="SSF58104">
    <property type="entry name" value="Methyl-accepting chemotaxis protein (MCP) signaling domain"/>
    <property type="match status" value="1"/>
</dbReference>
<protein>
    <submittedName>
        <fullName evidence="5">Methyl-accepting chemotaxis protein</fullName>
    </submittedName>
</protein>
<evidence type="ECO:0000313" key="5">
    <source>
        <dbReference type="EMBL" id="MBP1083106.1"/>
    </source>
</evidence>
<sequence length="425" mass="46206">MDKIKNLNNYQLILLILLSFMLVSMLIPIAAFSIGALLTESISIEWKSTLIVVLISLIATVALGYFILQKFLSPLEKISKWSTGDKSQPIFAEQKNPIGRIVTDVIGQSSYEKEDRKGMDFKEEIMHLSHQTAEASLQLKTTTEETSNATEEISSSVQDISSGAERQFQAIQDINNNSSAIFFTLTEISESIKFIKNTSGNALANSNNGKQLVEKITNQMNTIQERVNRSVQVVNQLGQKSNEIGNILSLITDISNQTNLLALNAAIEAARAGEHGRGFSVVADEVRKLAEQTNHATGNIQELIDEINKETTQVVSVIKDSGDSVEEGITLSSEAGSVFTELYGNNDELAEIISDILVAINEVTTSMDTVSNSIEHVSEITNTSSGNLQNIAAVIEELTASMEEISTSARMLSGVSNSLQNKLGA</sequence>
<dbReference type="RefSeq" id="WP_053605729.1">
    <property type="nucleotide sequence ID" value="NZ_JARLYU010000010.1"/>
</dbReference>
<evidence type="ECO:0000256" key="3">
    <source>
        <dbReference type="SAM" id="Phobius"/>
    </source>
</evidence>
<dbReference type="Proteomes" id="UP000674416">
    <property type="component" value="Unassembled WGS sequence"/>
</dbReference>
<evidence type="ECO:0000256" key="1">
    <source>
        <dbReference type="ARBA" id="ARBA00023224"/>
    </source>
</evidence>
<keyword evidence="3" id="KW-1133">Transmembrane helix</keyword>
<feature type="transmembrane region" description="Helical" evidence="3">
    <location>
        <begin position="50"/>
        <end position="68"/>
    </location>
</feature>
<evidence type="ECO:0000313" key="6">
    <source>
        <dbReference type="Proteomes" id="UP000674416"/>
    </source>
</evidence>
<dbReference type="PANTHER" id="PTHR32089">
    <property type="entry name" value="METHYL-ACCEPTING CHEMOTAXIS PROTEIN MCPB"/>
    <property type="match status" value="1"/>
</dbReference>
<dbReference type="InterPro" id="IPR004089">
    <property type="entry name" value="MCPsignal_dom"/>
</dbReference>
<dbReference type="Pfam" id="PF00015">
    <property type="entry name" value="MCPsignal"/>
    <property type="match status" value="1"/>
</dbReference>
<keyword evidence="3" id="KW-0472">Membrane</keyword>
<dbReference type="EMBL" id="JAFDST010000004">
    <property type="protein sequence ID" value="MBP1083106.1"/>
    <property type="molecule type" value="Genomic_DNA"/>
</dbReference>
<name>A0ABS4D0F0_9BACI</name>
<evidence type="ECO:0000256" key="2">
    <source>
        <dbReference type="PROSITE-ProRule" id="PRU00284"/>
    </source>
</evidence>
<gene>
    <name evidence="5" type="ORF">JOC74_003616</name>
</gene>
<keyword evidence="6" id="KW-1185">Reference proteome</keyword>
<feature type="transmembrane region" description="Helical" evidence="3">
    <location>
        <begin position="12"/>
        <end position="38"/>
    </location>
</feature>
<evidence type="ECO:0000259" key="4">
    <source>
        <dbReference type="PROSITE" id="PS50111"/>
    </source>
</evidence>
<dbReference type="SMART" id="SM00283">
    <property type="entry name" value="MA"/>
    <property type="match status" value="1"/>
</dbReference>
<reference evidence="5 6" key="1">
    <citation type="submission" date="2021-01" db="EMBL/GenBank/DDBJ databases">
        <title>Genomic Encyclopedia of Type Strains, Phase IV (KMG-IV): sequencing the most valuable type-strain genomes for metagenomic binning, comparative biology and taxonomic classification.</title>
        <authorList>
            <person name="Goeker M."/>
        </authorList>
    </citation>
    <scope>NUCLEOTIDE SEQUENCE [LARGE SCALE GENOMIC DNA]</scope>
    <source>
        <strain evidence="5 6">DSM 103394</strain>
    </source>
</reference>
<dbReference type="Gene3D" id="1.10.287.950">
    <property type="entry name" value="Methyl-accepting chemotaxis protein"/>
    <property type="match status" value="1"/>
</dbReference>
<feature type="domain" description="Methyl-accepting transducer" evidence="4">
    <location>
        <begin position="142"/>
        <end position="378"/>
    </location>
</feature>
<accession>A0ABS4D0F0</accession>
<dbReference type="CDD" id="cd11386">
    <property type="entry name" value="MCP_signal"/>
    <property type="match status" value="1"/>
</dbReference>
<keyword evidence="1 2" id="KW-0807">Transducer</keyword>
<comment type="caution">
    <text evidence="5">The sequence shown here is derived from an EMBL/GenBank/DDBJ whole genome shotgun (WGS) entry which is preliminary data.</text>
</comment>
<keyword evidence="3" id="KW-0812">Transmembrane</keyword>
<dbReference type="PANTHER" id="PTHR32089:SF112">
    <property type="entry name" value="LYSOZYME-LIKE PROTEIN-RELATED"/>
    <property type="match status" value="1"/>
</dbReference>
<organism evidence="5 6">
    <name type="scientific">Bacillus capparidis</name>
    <dbReference type="NCBI Taxonomy" id="1840411"/>
    <lineage>
        <taxon>Bacteria</taxon>
        <taxon>Bacillati</taxon>
        <taxon>Bacillota</taxon>
        <taxon>Bacilli</taxon>
        <taxon>Bacillales</taxon>
        <taxon>Bacillaceae</taxon>
        <taxon>Bacillus</taxon>
    </lineage>
</organism>
<proteinExistence type="predicted"/>